<organism evidence="2 3">
    <name type="scientific">Diplogelasinospora grovesii</name>
    <dbReference type="NCBI Taxonomy" id="303347"/>
    <lineage>
        <taxon>Eukaryota</taxon>
        <taxon>Fungi</taxon>
        <taxon>Dikarya</taxon>
        <taxon>Ascomycota</taxon>
        <taxon>Pezizomycotina</taxon>
        <taxon>Sordariomycetes</taxon>
        <taxon>Sordariomycetidae</taxon>
        <taxon>Sordariales</taxon>
        <taxon>Diplogelasinosporaceae</taxon>
        <taxon>Diplogelasinospora</taxon>
    </lineage>
</organism>
<keyword evidence="1" id="KW-0472">Membrane</keyword>
<keyword evidence="3" id="KW-1185">Reference proteome</keyword>
<proteinExistence type="predicted"/>
<feature type="transmembrane region" description="Helical" evidence="1">
    <location>
        <begin position="49"/>
        <end position="67"/>
    </location>
</feature>
<sequence>MTFSIKTASKEANDGRPRESIPTVYSLVLKPLVLFLILHWGFLRSLTERWFLAALAATIFVLSFWTLKQGLHDAADFGVLAKHDLWKKYKRFTTMKGSVHGPLYNSPSCWTDVFLGRITDRVKDALQTWFPRLDRVLTTTPLAAHSSSLGRL</sequence>
<evidence type="ECO:0000313" key="3">
    <source>
        <dbReference type="Proteomes" id="UP001303473"/>
    </source>
</evidence>
<reference evidence="3" key="1">
    <citation type="journal article" date="2023" name="Mol. Phylogenet. Evol.">
        <title>Genome-scale phylogeny and comparative genomics of the fungal order Sordariales.</title>
        <authorList>
            <person name="Hensen N."/>
            <person name="Bonometti L."/>
            <person name="Westerberg I."/>
            <person name="Brannstrom I.O."/>
            <person name="Guillou S."/>
            <person name="Cros-Aarteil S."/>
            <person name="Calhoun S."/>
            <person name="Haridas S."/>
            <person name="Kuo A."/>
            <person name="Mondo S."/>
            <person name="Pangilinan J."/>
            <person name="Riley R."/>
            <person name="LaButti K."/>
            <person name="Andreopoulos B."/>
            <person name="Lipzen A."/>
            <person name="Chen C."/>
            <person name="Yan M."/>
            <person name="Daum C."/>
            <person name="Ng V."/>
            <person name="Clum A."/>
            <person name="Steindorff A."/>
            <person name="Ohm R.A."/>
            <person name="Martin F."/>
            <person name="Silar P."/>
            <person name="Natvig D.O."/>
            <person name="Lalanne C."/>
            <person name="Gautier V."/>
            <person name="Ament-Velasquez S.L."/>
            <person name="Kruys A."/>
            <person name="Hutchinson M.I."/>
            <person name="Powell A.J."/>
            <person name="Barry K."/>
            <person name="Miller A.N."/>
            <person name="Grigoriev I.V."/>
            <person name="Debuchy R."/>
            <person name="Gladieux P."/>
            <person name="Hiltunen Thoren M."/>
            <person name="Johannesson H."/>
        </authorList>
    </citation>
    <scope>NUCLEOTIDE SEQUENCE [LARGE SCALE GENOMIC DNA]</scope>
    <source>
        <strain evidence="3">CBS 340.73</strain>
    </source>
</reference>
<gene>
    <name evidence="2" type="ORF">QBC46DRAFT_337953</name>
</gene>
<dbReference type="AlphaFoldDB" id="A0AAN6NDR1"/>
<dbReference type="Proteomes" id="UP001303473">
    <property type="component" value="Unassembled WGS sequence"/>
</dbReference>
<keyword evidence="1" id="KW-0812">Transmembrane</keyword>
<feature type="transmembrane region" description="Helical" evidence="1">
    <location>
        <begin position="21"/>
        <end position="43"/>
    </location>
</feature>
<accession>A0AAN6NDR1</accession>
<comment type="caution">
    <text evidence="2">The sequence shown here is derived from an EMBL/GenBank/DDBJ whole genome shotgun (WGS) entry which is preliminary data.</text>
</comment>
<evidence type="ECO:0000313" key="2">
    <source>
        <dbReference type="EMBL" id="KAK3943906.1"/>
    </source>
</evidence>
<dbReference type="EMBL" id="MU853762">
    <property type="protein sequence ID" value="KAK3943906.1"/>
    <property type="molecule type" value="Genomic_DNA"/>
</dbReference>
<evidence type="ECO:0000256" key="1">
    <source>
        <dbReference type="SAM" id="Phobius"/>
    </source>
</evidence>
<protein>
    <submittedName>
        <fullName evidence="2">Uncharacterized protein</fullName>
    </submittedName>
</protein>
<keyword evidence="1" id="KW-1133">Transmembrane helix</keyword>
<name>A0AAN6NDR1_9PEZI</name>